<comment type="subunit">
    <text evidence="8">Homodimer.</text>
</comment>
<evidence type="ECO:0000256" key="7">
    <source>
        <dbReference type="ARBA" id="ARBA00023244"/>
    </source>
</evidence>
<feature type="binding site" evidence="8">
    <location>
        <position position="80"/>
    </location>
    <ligand>
        <name>substrate</name>
    </ligand>
</feature>
<keyword evidence="5 8" id="KW-0210">Decarboxylase</keyword>
<evidence type="ECO:0000256" key="1">
    <source>
        <dbReference type="ARBA" id="ARBA00004804"/>
    </source>
</evidence>
<dbReference type="InterPro" id="IPR006361">
    <property type="entry name" value="Uroporphyrinogen_deCO2ase_HemE"/>
</dbReference>
<feature type="binding site" evidence="8">
    <location>
        <position position="211"/>
    </location>
    <ligand>
        <name>substrate</name>
    </ligand>
</feature>
<dbReference type="CDD" id="cd00717">
    <property type="entry name" value="URO-D"/>
    <property type="match status" value="1"/>
</dbReference>
<evidence type="ECO:0000256" key="2">
    <source>
        <dbReference type="ARBA" id="ARBA00009935"/>
    </source>
</evidence>
<dbReference type="FunFam" id="3.20.20.210:FF:000007">
    <property type="entry name" value="Uroporphyrinogen decarboxylase"/>
    <property type="match status" value="1"/>
</dbReference>
<reference evidence="10 11" key="1">
    <citation type="submission" date="2019-06" db="EMBL/GenBank/DDBJ databases">
        <title>Genomic Encyclopedia of Type Strains, Phase IV (KMG-V): Genome sequencing to study the core and pangenomes of soil and plant-associated prokaryotes.</title>
        <authorList>
            <person name="Whitman W."/>
        </authorList>
    </citation>
    <scope>NUCLEOTIDE SEQUENCE [LARGE SCALE GENOMIC DNA]</scope>
    <source>
        <strain evidence="10 11">BR 11796</strain>
    </source>
</reference>
<keyword evidence="4 8" id="KW-0963">Cytoplasm</keyword>
<dbReference type="GO" id="GO:0004853">
    <property type="term" value="F:uroporphyrinogen decarboxylase activity"/>
    <property type="evidence" value="ECO:0007669"/>
    <property type="project" value="UniProtKB-UniRule"/>
</dbReference>
<comment type="subcellular location">
    <subcellularLocation>
        <location evidence="8">Cytoplasm</location>
    </subcellularLocation>
</comment>
<comment type="catalytic activity">
    <reaction evidence="8">
        <text>uroporphyrinogen III + 4 H(+) = coproporphyrinogen III + 4 CO2</text>
        <dbReference type="Rhea" id="RHEA:19865"/>
        <dbReference type="ChEBI" id="CHEBI:15378"/>
        <dbReference type="ChEBI" id="CHEBI:16526"/>
        <dbReference type="ChEBI" id="CHEBI:57308"/>
        <dbReference type="ChEBI" id="CHEBI:57309"/>
        <dbReference type="EC" id="4.1.1.37"/>
    </reaction>
</comment>
<evidence type="ECO:0000259" key="9">
    <source>
        <dbReference type="PROSITE" id="PS00907"/>
    </source>
</evidence>
<dbReference type="PANTHER" id="PTHR21091:SF169">
    <property type="entry name" value="UROPORPHYRINOGEN DECARBOXYLASE"/>
    <property type="match status" value="1"/>
</dbReference>
<keyword evidence="7 8" id="KW-0627">Porphyrin biosynthesis</keyword>
<dbReference type="EC" id="4.1.1.37" evidence="3 8"/>
<dbReference type="PROSITE" id="PS00907">
    <property type="entry name" value="UROD_2"/>
    <property type="match status" value="1"/>
</dbReference>
<dbReference type="SUPFAM" id="SSF51726">
    <property type="entry name" value="UROD/MetE-like"/>
    <property type="match status" value="1"/>
</dbReference>
<dbReference type="Proteomes" id="UP000316083">
    <property type="component" value="Unassembled WGS sequence"/>
</dbReference>
<keyword evidence="6 8" id="KW-0456">Lyase</keyword>
<dbReference type="EMBL" id="VITF01000005">
    <property type="protein sequence ID" value="TWA69079.1"/>
    <property type="molecule type" value="Genomic_DNA"/>
</dbReference>
<comment type="caution">
    <text evidence="10">The sequence shown here is derived from an EMBL/GenBank/DDBJ whole genome shotgun (WGS) entry which is preliminary data.</text>
</comment>
<comment type="caution">
    <text evidence="8">Lacks conserved residue(s) required for the propagation of feature annotation.</text>
</comment>
<feature type="site" description="Transition state stabilizer" evidence="8">
    <location>
        <position position="80"/>
    </location>
</feature>
<evidence type="ECO:0000313" key="11">
    <source>
        <dbReference type="Proteomes" id="UP000316083"/>
    </source>
</evidence>
<evidence type="ECO:0000313" key="10">
    <source>
        <dbReference type="EMBL" id="TWA69079.1"/>
    </source>
</evidence>
<dbReference type="AlphaFoldDB" id="A0A560B9A6"/>
<organism evidence="10 11">
    <name type="scientific">Azospirillum brasilense</name>
    <dbReference type="NCBI Taxonomy" id="192"/>
    <lineage>
        <taxon>Bacteria</taxon>
        <taxon>Pseudomonadati</taxon>
        <taxon>Pseudomonadota</taxon>
        <taxon>Alphaproteobacteria</taxon>
        <taxon>Rhodospirillales</taxon>
        <taxon>Azospirillaceae</taxon>
        <taxon>Azospirillum</taxon>
    </lineage>
</organism>
<comment type="pathway">
    <text evidence="1 8">Porphyrin-containing compound metabolism; protoporphyrin-IX biosynthesis; coproporphyrinogen-III from 5-aminolevulinate: step 4/4.</text>
</comment>
<dbReference type="GO" id="GO:0019353">
    <property type="term" value="P:protoporphyrinogen IX biosynthetic process from glutamate"/>
    <property type="evidence" value="ECO:0007669"/>
    <property type="project" value="TreeGrafter"/>
</dbReference>
<dbReference type="PANTHER" id="PTHR21091">
    <property type="entry name" value="METHYLTETRAHYDROFOLATE:HOMOCYSTEINE METHYLTRANSFERASE RELATED"/>
    <property type="match status" value="1"/>
</dbReference>
<dbReference type="GO" id="GO:0005829">
    <property type="term" value="C:cytosol"/>
    <property type="evidence" value="ECO:0007669"/>
    <property type="project" value="TreeGrafter"/>
</dbReference>
<feature type="binding site" evidence="8">
    <location>
        <begin position="30"/>
        <end position="34"/>
    </location>
    <ligand>
        <name>substrate</name>
    </ligand>
</feature>
<evidence type="ECO:0000256" key="8">
    <source>
        <dbReference type="HAMAP-Rule" id="MF_00218"/>
    </source>
</evidence>
<dbReference type="Gene3D" id="3.20.20.210">
    <property type="match status" value="1"/>
</dbReference>
<dbReference type="InterPro" id="IPR038071">
    <property type="entry name" value="UROD/MetE-like_sf"/>
</dbReference>
<accession>A0A560B9A6</accession>
<sequence length="352" mass="38514">MSEAVSKIAKPMLAALAGEVRPRPPFWLMRQAGRYLPEYRELRAKAGSFLDMCYNPDHAVEVTLQPLRRYDMDAAILFSDILVVPHALGQPLAFLEGEGPKLDPVRSVEDLKRLSRERFHERLEPVYETVRRLSSAIPAHTTLIGFAGAPWTIACYMVEGAGSKEYAHVKRWAYGDPAGFGALMDLLVEVTADYLCTQIEAGAEVVQLFDSWAGVLPAGEFRRWVIEPTRRIVDLIKARHPAIPVIGFPRGAGLSYEAYVTGSGVDAVGLDTTVPVAWAAGNLQSRLPVQGNLDPIMLAAGGEALRTAASEILETLAGKPFVFNLGHGVIQTTPPDHVAELARLIKDWPNRG</sequence>
<name>A0A560B9A6_AZOBR</name>
<evidence type="ECO:0000256" key="5">
    <source>
        <dbReference type="ARBA" id="ARBA00022793"/>
    </source>
</evidence>
<feature type="domain" description="Uroporphyrinogen decarboxylase (URO-D)" evidence="9">
    <location>
        <begin position="144"/>
        <end position="160"/>
    </location>
</feature>
<gene>
    <name evidence="8" type="primary">hemE</name>
    <name evidence="10" type="ORF">FBZ82_105236</name>
</gene>
<dbReference type="InterPro" id="IPR000257">
    <property type="entry name" value="Uroporphyrinogen_deCOase"/>
</dbReference>
<evidence type="ECO:0000256" key="6">
    <source>
        <dbReference type="ARBA" id="ARBA00023239"/>
    </source>
</evidence>
<protein>
    <recommendedName>
        <fullName evidence="3 8">Uroporphyrinogen decarboxylase</fullName>
        <shortName evidence="8">UPD</shortName>
        <shortName evidence="8">URO-D</shortName>
        <ecNumber evidence="3 8">4.1.1.37</ecNumber>
    </recommendedName>
</protein>
<evidence type="ECO:0000256" key="4">
    <source>
        <dbReference type="ARBA" id="ARBA00022490"/>
    </source>
</evidence>
<evidence type="ECO:0000256" key="3">
    <source>
        <dbReference type="ARBA" id="ARBA00012288"/>
    </source>
</evidence>
<dbReference type="HAMAP" id="MF_00218">
    <property type="entry name" value="URO_D"/>
    <property type="match status" value="1"/>
</dbReference>
<dbReference type="Pfam" id="PF01208">
    <property type="entry name" value="URO-D"/>
    <property type="match status" value="1"/>
</dbReference>
<feature type="binding site" evidence="8">
    <location>
        <position position="327"/>
    </location>
    <ligand>
        <name>substrate</name>
    </ligand>
</feature>
<proteinExistence type="inferred from homology"/>
<dbReference type="UniPathway" id="UPA00251">
    <property type="reaction ID" value="UER00321"/>
</dbReference>
<dbReference type="NCBIfam" id="TIGR01464">
    <property type="entry name" value="hemE"/>
    <property type="match status" value="1"/>
</dbReference>
<comment type="similarity">
    <text evidence="2 8">Belongs to the uroporphyrinogen decarboxylase family.</text>
</comment>
<feature type="binding site" evidence="8">
    <location>
        <position position="156"/>
    </location>
    <ligand>
        <name>substrate</name>
    </ligand>
</feature>
<comment type="function">
    <text evidence="8">Catalyzes the decarboxylation of four acetate groups of uroporphyrinogen-III to yield coproporphyrinogen-III.</text>
</comment>